<keyword evidence="6" id="KW-0460">Magnesium</keyword>
<dbReference type="GO" id="GO:0016818">
    <property type="term" value="F:hydrolase activity, acting on acid anhydrides, in phosphorus-containing anhydrides"/>
    <property type="evidence" value="ECO:0007669"/>
    <property type="project" value="InterPro"/>
</dbReference>
<proteinExistence type="inferred from homology"/>
<dbReference type="SUPFAM" id="SSF55811">
    <property type="entry name" value="Nudix"/>
    <property type="match status" value="1"/>
</dbReference>
<gene>
    <name evidence="9" type="ORF">EVEC_LOCUS2071</name>
</gene>
<evidence type="ECO:0000256" key="7">
    <source>
        <dbReference type="ARBA" id="ARBA00023211"/>
    </source>
</evidence>
<dbReference type="OrthoDB" id="1695362at2759"/>
<evidence type="ECO:0000256" key="6">
    <source>
        <dbReference type="ARBA" id="ARBA00022842"/>
    </source>
</evidence>
<sequence>MSTAQIRKSAVLLLINSKNGKVLLGRRSSSASFMPNTLVFPGGVVDQEDINFSKSCLRNNSENITQVSGKIASVRELFEECGLLPVIKDGKDKSSFNHFSSDCYSSDSASTCLFKFTFFRCVLSASASPYLANTWLTPFDYPKRFDNTFYAMKVSDSPVPRSHKSELSEAKWMVPLETVEGAENGLYILPPPQAYELTRIIEAGRTGLQLEKIEIPTRICPQLVNDKENQIALLNGDQDYIEGERSTITPMRDISEIGPEINPRKLINRIIYKKKPLYSNIKICSSQ</sequence>
<dbReference type="GO" id="GO:0046872">
    <property type="term" value="F:metal ion binding"/>
    <property type="evidence" value="ECO:0007669"/>
    <property type="project" value="UniProtKB-KW"/>
</dbReference>
<dbReference type="AlphaFoldDB" id="A0A0N4UXT7"/>
<dbReference type="PANTHER" id="PTHR12318:SF0">
    <property type="entry name" value="ACYL-COENZYME A DIPHOSPHATASE NUDT19"/>
    <property type="match status" value="1"/>
</dbReference>
<keyword evidence="5" id="KW-0378">Hydrolase</keyword>
<accession>A0A0N4UXT7</accession>
<dbReference type="GO" id="GO:0005739">
    <property type="term" value="C:mitochondrion"/>
    <property type="evidence" value="ECO:0007669"/>
    <property type="project" value="TreeGrafter"/>
</dbReference>
<evidence type="ECO:0000259" key="8">
    <source>
        <dbReference type="PROSITE" id="PS51462"/>
    </source>
</evidence>
<comment type="cofactor">
    <cofactor evidence="2">
        <name>Mg(2+)</name>
        <dbReference type="ChEBI" id="CHEBI:18420"/>
    </cofactor>
</comment>
<evidence type="ECO:0000313" key="10">
    <source>
        <dbReference type="Proteomes" id="UP000274131"/>
    </source>
</evidence>
<keyword evidence="4" id="KW-0479">Metal-binding</keyword>
<comment type="similarity">
    <text evidence="3">Belongs to the Nudix hydrolase family.</text>
</comment>
<dbReference type="InterPro" id="IPR039121">
    <property type="entry name" value="NUDT19"/>
</dbReference>
<dbReference type="Gene3D" id="3.90.79.10">
    <property type="entry name" value="Nucleoside Triphosphate Pyrophosphohydrolase"/>
    <property type="match status" value="1"/>
</dbReference>
<evidence type="ECO:0000313" key="9">
    <source>
        <dbReference type="EMBL" id="VDD86928.1"/>
    </source>
</evidence>
<evidence type="ECO:0000256" key="4">
    <source>
        <dbReference type="ARBA" id="ARBA00022723"/>
    </source>
</evidence>
<dbReference type="Proteomes" id="UP000274131">
    <property type="component" value="Unassembled WGS sequence"/>
</dbReference>
<organism evidence="11">
    <name type="scientific">Enterobius vermicularis</name>
    <name type="common">Human pinworm</name>
    <dbReference type="NCBI Taxonomy" id="51028"/>
    <lineage>
        <taxon>Eukaryota</taxon>
        <taxon>Metazoa</taxon>
        <taxon>Ecdysozoa</taxon>
        <taxon>Nematoda</taxon>
        <taxon>Chromadorea</taxon>
        <taxon>Rhabditida</taxon>
        <taxon>Spirurina</taxon>
        <taxon>Oxyuridomorpha</taxon>
        <taxon>Oxyuroidea</taxon>
        <taxon>Oxyuridae</taxon>
        <taxon>Enterobius</taxon>
    </lineage>
</organism>
<evidence type="ECO:0000256" key="5">
    <source>
        <dbReference type="ARBA" id="ARBA00022801"/>
    </source>
</evidence>
<name>A0A0N4UXT7_ENTVE</name>
<comment type="cofactor">
    <cofactor evidence="1">
        <name>Mn(2+)</name>
        <dbReference type="ChEBI" id="CHEBI:29035"/>
    </cofactor>
</comment>
<keyword evidence="7" id="KW-0464">Manganese</keyword>
<evidence type="ECO:0000313" key="11">
    <source>
        <dbReference type="WBParaSite" id="EVEC_0000236301-mRNA-1"/>
    </source>
</evidence>
<evidence type="ECO:0000256" key="1">
    <source>
        <dbReference type="ARBA" id="ARBA00001936"/>
    </source>
</evidence>
<dbReference type="STRING" id="51028.A0A0N4UXT7"/>
<keyword evidence="10" id="KW-1185">Reference proteome</keyword>
<feature type="domain" description="Nudix hydrolase" evidence="8">
    <location>
        <begin position="5"/>
        <end position="195"/>
    </location>
</feature>
<reference evidence="9 10" key="2">
    <citation type="submission" date="2018-10" db="EMBL/GenBank/DDBJ databases">
        <authorList>
            <consortium name="Pathogen Informatics"/>
        </authorList>
    </citation>
    <scope>NUCLEOTIDE SEQUENCE [LARGE SCALE GENOMIC DNA]</scope>
</reference>
<dbReference type="EMBL" id="UXUI01007313">
    <property type="protein sequence ID" value="VDD86928.1"/>
    <property type="molecule type" value="Genomic_DNA"/>
</dbReference>
<dbReference type="PROSITE" id="PS51462">
    <property type="entry name" value="NUDIX"/>
    <property type="match status" value="1"/>
</dbReference>
<evidence type="ECO:0000256" key="2">
    <source>
        <dbReference type="ARBA" id="ARBA00001946"/>
    </source>
</evidence>
<reference evidence="11" key="1">
    <citation type="submission" date="2017-02" db="UniProtKB">
        <authorList>
            <consortium name="WormBaseParasite"/>
        </authorList>
    </citation>
    <scope>IDENTIFICATION</scope>
</reference>
<dbReference type="InterPro" id="IPR000086">
    <property type="entry name" value="NUDIX_hydrolase_dom"/>
</dbReference>
<dbReference type="PANTHER" id="PTHR12318">
    <property type="entry name" value="TESTOSTERONE-REGULATED PROTEIN RP2"/>
    <property type="match status" value="1"/>
</dbReference>
<protein>
    <submittedName>
        <fullName evidence="11">Nudix hydrolase domain-containing protein</fullName>
    </submittedName>
</protein>
<dbReference type="CDD" id="cd18870">
    <property type="entry name" value="NUDIX_AcylCoAdiphos_Nudt19"/>
    <property type="match status" value="1"/>
</dbReference>
<dbReference type="InterPro" id="IPR015797">
    <property type="entry name" value="NUDIX_hydrolase-like_dom_sf"/>
</dbReference>
<evidence type="ECO:0000256" key="3">
    <source>
        <dbReference type="ARBA" id="ARBA00005582"/>
    </source>
</evidence>
<dbReference type="WBParaSite" id="EVEC_0000236301-mRNA-1">
    <property type="protein sequence ID" value="EVEC_0000236301-mRNA-1"/>
    <property type="gene ID" value="EVEC_0000236301"/>
</dbReference>